<name>A0A9P0G8P7_9CUCU</name>
<dbReference type="SUPFAM" id="SSF57535">
    <property type="entry name" value="Complement control module/SCR domain"/>
    <property type="match status" value="3"/>
</dbReference>
<dbReference type="CDD" id="cd00033">
    <property type="entry name" value="CCP"/>
    <property type="match status" value="3"/>
</dbReference>
<dbReference type="PROSITE" id="PS50923">
    <property type="entry name" value="SUSHI"/>
    <property type="match status" value="4"/>
</dbReference>
<keyword evidence="2" id="KW-0677">Repeat</keyword>
<evidence type="ECO:0000313" key="7">
    <source>
        <dbReference type="Proteomes" id="UP001153636"/>
    </source>
</evidence>
<evidence type="ECO:0000259" key="5">
    <source>
        <dbReference type="PROSITE" id="PS50923"/>
    </source>
</evidence>
<sequence>MSGYRAGLTIANGSSVTYQCEDVHGQSASKQIQCLLGELEPKAPTCGSHAVTGKSDNQYLGGSDIVKGGEITVIQYGNSGGNPCGPPAKVRGSLIYRNGQPVVEDENNFPDGSEVTFNCIESIMGEKTTWKIICEDGSWIGRSLNCDSEDLGGGQILSSNSTCIFRNQEPNVISFYNDQQIREDVVEFPAGAVLVSRCTDIGKFAMIGPNKRRCMGGEWDGLKPACFGLNQANDYSMEKPPTILFRHQLGPIAQSNEGKLIVYPGTILHMECLWMRRFGNPKWTVSHDYRKYPEGWSTDPGRDAQLEYRLSIFHASKDDSGLFTCVTPARYTHSVEIEVKAVHCPVIPQRRGLTVNTQSTKMNTRLKFSCINGNALIGAPEVVCLPSGNWSSPFPICEKVHCDDPVAPENGYIQGTGPYKAGDVVQINCNPEYMMEGQPIIACQENSRWSGKMPKCVQACSYPGTTISGRMSSVKFFYKIGENITFTCEEGLLLKGAAMLKCLKNGKWSNTIPTCSSETSESPKQISVF</sequence>
<organism evidence="6 7">
    <name type="scientific">Psylliodes chrysocephalus</name>
    <dbReference type="NCBI Taxonomy" id="3402493"/>
    <lineage>
        <taxon>Eukaryota</taxon>
        <taxon>Metazoa</taxon>
        <taxon>Ecdysozoa</taxon>
        <taxon>Arthropoda</taxon>
        <taxon>Hexapoda</taxon>
        <taxon>Insecta</taxon>
        <taxon>Pterygota</taxon>
        <taxon>Neoptera</taxon>
        <taxon>Endopterygota</taxon>
        <taxon>Coleoptera</taxon>
        <taxon>Polyphaga</taxon>
        <taxon>Cucujiformia</taxon>
        <taxon>Chrysomeloidea</taxon>
        <taxon>Chrysomelidae</taxon>
        <taxon>Galerucinae</taxon>
        <taxon>Alticini</taxon>
        <taxon>Psylliodes</taxon>
    </lineage>
</organism>
<keyword evidence="7" id="KW-1185">Reference proteome</keyword>
<evidence type="ECO:0000313" key="6">
    <source>
        <dbReference type="EMBL" id="CAH1102036.1"/>
    </source>
</evidence>
<feature type="domain" description="Sushi" evidence="5">
    <location>
        <begin position="458"/>
        <end position="517"/>
    </location>
</feature>
<feature type="disulfide bond" evidence="4">
    <location>
        <begin position="370"/>
        <end position="397"/>
    </location>
</feature>
<dbReference type="Proteomes" id="UP001153636">
    <property type="component" value="Chromosome 12"/>
</dbReference>
<dbReference type="Gene3D" id="2.10.70.10">
    <property type="entry name" value="Complement Module, domain 1"/>
    <property type="match status" value="4"/>
</dbReference>
<dbReference type="PANTHER" id="PTHR45656">
    <property type="entry name" value="PROTEIN CBR-CLEC-78"/>
    <property type="match status" value="1"/>
</dbReference>
<dbReference type="InterPro" id="IPR000436">
    <property type="entry name" value="Sushi_SCR_CCP_dom"/>
</dbReference>
<dbReference type="Pfam" id="PF00084">
    <property type="entry name" value="Sushi"/>
    <property type="match status" value="3"/>
</dbReference>
<dbReference type="AlphaFoldDB" id="A0A9P0G8P7"/>
<feature type="domain" description="Sushi" evidence="5">
    <location>
        <begin position="342"/>
        <end position="399"/>
    </location>
</feature>
<evidence type="ECO:0000256" key="4">
    <source>
        <dbReference type="PROSITE-ProRule" id="PRU00302"/>
    </source>
</evidence>
<dbReference type="OrthoDB" id="5804959at2759"/>
<proteinExistence type="predicted"/>
<evidence type="ECO:0000256" key="2">
    <source>
        <dbReference type="ARBA" id="ARBA00022737"/>
    </source>
</evidence>
<dbReference type="SMART" id="SM00032">
    <property type="entry name" value="CCP"/>
    <property type="match status" value="5"/>
</dbReference>
<feature type="disulfide bond" evidence="4">
    <location>
        <begin position="429"/>
        <end position="456"/>
    </location>
</feature>
<feature type="domain" description="Sushi" evidence="5">
    <location>
        <begin position="82"/>
        <end position="148"/>
    </location>
</feature>
<gene>
    <name evidence="6" type="ORF">PSYICH_LOCUS3464</name>
</gene>
<dbReference type="PANTHER" id="PTHR45656:SF4">
    <property type="entry name" value="PROTEIN CBR-CLEC-78"/>
    <property type="match status" value="1"/>
</dbReference>
<accession>A0A9P0G8P7</accession>
<keyword evidence="1" id="KW-0732">Signal</keyword>
<feature type="disulfide bond" evidence="4">
    <location>
        <begin position="119"/>
        <end position="146"/>
    </location>
</feature>
<reference evidence="6" key="1">
    <citation type="submission" date="2022-01" db="EMBL/GenBank/DDBJ databases">
        <authorList>
            <person name="King R."/>
        </authorList>
    </citation>
    <scope>NUCLEOTIDE SEQUENCE</scope>
</reference>
<keyword evidence="3 4" id="KW-1015">Disulfide bond</keyword>
<feature type="disulfide bond" evidence="4">
    <location>
        <begin position="488"/>
        <end position="515"/>
    </location>
</feature>
<keyword evidence="4" id="KW-0768">Sushi</keyword>
<feature type="domain" description="Sushi" evidence="5">
    <location>
        <begin position="400"/>
        <end position="456"/>
    </location>
</feature>
<dbReference type="EMBL" id="OV651824">
    <property type="protein sequence ID" value="CAH1102036.1"/>
    <property type="molecule type" value="Genomic_DNA"/>
</dbReference>
<dbReference type="InterPro" id="IPR035976">
    <property type="entry name" value="Sushi/SCR/CCP_sf"/>
</dbReference>
<evidence type="ECO:0000256" key="1">
    <source>
        <dbReference type="ARBA" id="ARBA00022729"/>
    </source>
</evidence>
<evidence type="ECO:0000256" key="3">
    <source>
        <dbReference type="ARBA" id="ARBA00023157"/>
    </source>
</evidence>
<protein>
    <recommendedName>
        <fullName evidence="5">Sushi domain-containing protein</fullName>
    </recommendedName>
</protein>
<comment type="caution">
    <text evidence="4">Lacks conserved residue(s) required for the propagation of feature annotation.</text>
</comment>
<dbReference type="InterPro" id="IPR051277">
    <property type="entry name" value="SEZ6_CSMD_C4BPB_Regulators"/>
</dbReference>